<proteinExistence type="inferred from homology"/>
<feature type="transmembrane region" description="Helical" evidence="8">
    <location>
        <begin position="62"/>
        <end position="87"/>
    </location>
</feature>
<dbReference type="Proteomes" id="UP001333102">
    <property type="component" value="Chromosome"/>
</dbReference>
<keyword evidence="5 8" id="KW-0812">Transmembrane</keyword>
<keyword evidence="11" id="KW-1185">Reference proteome</keyword>
<evidence type="ECO:0000256" key="2">
    <source>
        <dbReference type="ARBA" id="ARBA00022448"/>
    </source>
</evidence>
<organism evidence="10 11">
    <name type="scientific">Geochorda subterranea</name>
    <dbReference type="NCBI Taxonomy" id="3109564"/>
    <lineage>
        <taxon>Bacteria</taxon>
        <taxon>Bacillati</taxon>
        <taxon>Bacillota</taxon>
        <taxon>Limnochordia</taxon>
        <taxon>Limnochordales</taxon>
        <taxon>Geochordaceae</taxon>
        <taxon>Geochorda</taxon>
    </lineage>
</organism>
<feature type="transmembrane region" description="Helical" evidence="8">
    <location>
        <begin position="363"/>
        <end position="385"/>
    </location>
</feature>
<evidence type="ECO:0000313" key="10">
    <source>
        <dbReference type="EMBL" id="WRP13663.1"/>
    </source>
</evidence>
<feature type="transmembrane region" description="Helical" evidence="8">
    <location>
        <begin position="190"/>
        <end position="212"/>
    </location>
</feature>
<accession>A0ABZ1BMC7</accession>
<evidence type="ECO:0000256" key="1">
    <source>
        <dbReference type="ARBA" id="ARBA00004429"/>
    </source>
</evidence>
<feature type="transmembrane region" description="Helical" evidence="8">
    <location>
        <begin position="529"/>
        <end position="551"/>
    </location>
</feature>
<keyword evidence="6 8" id="KW-1133">Transmembrane helix</keyword>
<feature type="transmembrane region" description="Helical" evidence="8">
    <location>
        <begin position="397"/>
        <end position="419"/>
    </location>
</feature>
<evidence type="ECO:0000256" key="7">
    <source>
        <dbReference type="ARBA" id="ARBA00023136"/>
    </source>
</evidence>
<dbReference type="PANTHER" id="PTHR43357:SF4">
    <property type="entry name" value="INNER MEMBRANE ABC TRANSPORTER PERMEASE PROTEIN YDCV"/>
    <property type="match status" value="1"/>
</dbReference>
<feature type="domain" description="ABC transmembrane type-1" evidence="9">
    <location>
        <begin position="63"/>
        <end position="270"/>
    </location>
</feature>
<reference evidence="11" key="1">
    <citation type="submission" date="2023-12" db="EMBL/GenBank/DDBJ databases">
        <title>Novel isolates from deep terrestrial aquifers shed light on the physiology and ecology of the class Limnochordia.</title>
        <authorList>
            <person name="Karnachuk O.V."/>
            <person name="Lukina A.P."/>
            <person name="Avakyan M.R."/>
            <person name="Kadnikov V."/>
            <person name="Begmatov S."/>
            <person name="Beletsky A.V."/>
            <person name="Mardanov A.V."/>
            <person name="Ravin N.V."/>
        </authorList>
    </citation>
    <scope>NUCLEOTIDE SEQUENCE [LARGE SCALE GENOMIC DNA]</scope>
    <source>
        <strain evidence="11">LN</strain>
    </source>
</reference>
<feature type="transmembrane region" description="Helical" evidence="8">
    <location>
        <begin position="425"/>
        <end position="443"/>
    </location>
</feature>
<gene>
    <name evidence="10" type="ORF">VLY81_09410</name>
</gene>
<dbReference type="InterPro" id="IPR035906">
    <property type="entry name" value="MetI-like_sf"/>
</dbReference>
<comment type="subcellular location">
    <subcellularLocation>
        <location evidence="1">Cell inner membrane</location>
        <topology evidence="1">Multi-pass membrane protein</topology>
    </subcellularLocation>
    <subcellularLocation>
        <location evidence="8">Cell membrane</location>
        <topology evidence="8">Multi-pass membrane protein</topology>
    </subcellularLocation>
</comment>
<evidence type="ECO:0000256" key="4">
    <source>
        <dbReference type="ARBA" id="ARBA00022519"/>
    </source>
</evidence>
<dbReference type="EMBL" id="CP141614">
    <property type="protein sequence ID" value="WRP13663.1"/>
    <property type="molecule type" value="Genomic_DNA"/>
</dbReference>
<keyword evidence="3" id="KW-1003">Cell membrane</keyword>
<evidence type="ECO:0000259" key="9">
    <source>
        <dbReference type="PROSITE" id="PS50928"/>
    </source>
</evidence>
<dbReference type="PANTHER" id="PTHR43357">
    <property type="entry name" value="INNER MEMBRANE ABC TRANSPORTER PERMEASE PROTEIN YDCV"/>
    <property type="match status" value="1"/>
</dbReference>
<evidence type="ECO:0000256" key="8">
    <source>
        <dbReference type="RuleBase" id="RU363032"/>
    </source>
</evidence>
<feature type="transmembrane region" description="Helical" evidence="8">
    <location>
        <begin position="12"/>
        <end position="35"/>
    </location>
</feature>
<evidence type="ECO:0000256" key="5">
    <source>
        <dbReference type="ARBA" id="ARBA00022692"/>
    </source>
</evidence>
<name>A0ABZ1BMC7_9FIRM</name>
<dbReference type="RefSeq" id="WP_324667908.1">
    <property type="nucleotide sequence ID" value="NZ_CP141614.1"/>
</dbReference>
<feature type="transmembrane region" description="Helical" evidence="8">
    <location>
        <begin position="475"/>
        <end position="496"/>
    </location>
</feature>
<keyword evidence="2 8" id="KW-0813">Transport</keyword>
<evidence type="ECO:0000313" key="11">
    <source>
        <dbReference type="Proteomes" id="UP001333102"/>
    </source>
</evidence>
<dbReference type="Pfam" id="PF00528">
    <property type="entry name" value="BPD_transp_1"/>
    <property type="match status" value="2"/>
</dbReference>
<keyword evidence="4" id="KW-0997">Cell inner membrane</keyword>
<dbReference type="Gene3D" id="1.10.3720.10">
    <property type="entry name" value="MetI-like"/>
    <property type="match status" value="2"/>
</dbReference>
<evidence type="ECO:0000256" key="6">
    <source>
        <dbReference type="ARBA" id="ARBA00022989"/>
    </source>
</evidence>
<dbReference type="InterPro" id="IPR000515">
    <property type="entry name" value="MetI-like"/>
</dbReference>
<dbReference type="CDD" id="cd06261">
    <property type="entry name" value="TM_PBP2"/>
    <property type="match status" value="2"/>
</dbReference>
<protein>
    <submittedName>
        <fullName evidence="10">Iron ABC transporter permease</fullName>
    </submittedName>
</protein>
<feature type="transmembrane region" description="Helical" evidence="8">
    <location>
        <begin position="249"/>
        <end position="270"/>
    </location>
</feature>
<dbReference type="PROSITE" id="PS50928">
    <property type="entry name" value="ABC_TM1"/>
    <property type="match status" value="2"/>
</dbReference>
<feature type="transmembrane region" description="Helical" evidence="8">
    <location>
        <begin position="141"/>
        <end position="169"/>
    </location>
</feature>
<dbReference type="SUPFAM" id="SSF161098">
    <property type="entry name" value="MetI-like"/>
    <property type="match status" value="2"/>
</dbReference>
<evidence type="ECO:0000256" key="3">
    <source>
        <dbReference type="ARBA" id="ARBA00022475"/>
    </source>
</evidence>
<comment type="similarity">
    <text evidence="8">Belongs to the binding-protein-dependent transport system permease family.</text>
</comment>
<feature type="domain" description="ABC transmembrane type-1" evidence="9">
    <location>
        <begin position="359"/>
        <end position="547"/>
    </location>
</feature>
<feature type="transmembrane region" description="Helical" evidence="8">
    <location>
        <begin position="99"/>
        <end position="121"/>
    </location>
</feature>
<keyword evidence="7 8" id="KW-0472">Membrane</keyword>
<feature type="transmembrane region" description="Helical" evidence="8">
    <location>
        <begin position="302"/>
        <end position="323"/>
    </location>
</feature>
<sequence length="561" mass="60430">MASHSLRASLAIGILVVIVGGLTLGPAAMLVVGSFSKGLGAVGTFTLEKYARVYGDPRLAQVVVNTIIFSFGSALLATALALVLAYLNLRTDIPFRGVLHLLPVVSMMIPHLSFAVSWALLLNPTNGMMNLILGQLGLGPINIYTLPGMIFVEGLLDLPVAYLVIVAAMSTFDSSLEEASWVSGRSRAATWWRIVLPVLRPAILAAITLVLIRSLSAFAVPSVLGMPGRVEVLTTFIYRLISVGFLPDYGRAAAVGVSVLAAAVVLVYLYRYLTARSERFVTISGKGYRPTIADLGRWRYPLGVLVLALGVVLIGLPVIVLLYTSLVPYLMAPGAEALSQLTLRHWNYVLRDPLTLRALRNSVTLAIVGATAGIVLSTFASYVIVRMRTRTSGILETLTFLSFSFPGLIIGIGFMWLFARTELYGTLWALLIAYVATYLPYAIRPLTSTFIQISKDLEDASAVSGAGFFRTFRRIVTPLALPGVLSGWTLMAVMFVRELDVSTVLARPGTEVLSVQVFRAVADALWGRVAALGLIMVAISTTLVLLANGLARRMVRVGALR</sequence>